<name>A0A382IUU0_9ZZZZ</name>
<proteinExistence type="predicted"/>
<dbReference type="AlphaFoldDB" id="A0A382IUU0"/>
<keyword evidence="1" id="KW-0812">Transmembrane</keyword>
<protein>
    <submittedName>
        <fullName evidence="2">Uncharacterized protein</fullName>
    </submittedName>
</protein>
<gene>
    <name evidence="2" type="ORF">METZ01_LOCUS255801</name>
</gene>
<feature type="transmembrane region" description="Helical" evidence="1">
    <location>
        <begin position="6"/>
        <end position="25"/>
    </location>
</feature>
<keyword evidence="1" id="KW-1133">Transmembrane helix</keyword>
<sequence length="33" mass="3822">MFIVLIIFGVLAASYVVGWGVEVLWKRLRKTKK</sequence>
<accession>A0A382IUU0</accession>
<reference evidence="2" key="1">
    <citation type="submission" date="2018-05" db="EMBL/GenBank/DDBJ databases">
        <authorList>
            <person name="Lanie J.A."/>
            <person name="Ng W.-L."/>
            <person name="Kazmierczak K.M."/>
            <person name="Andrzejewski T.M."/>
            <person name="Davidsen T.M."/>
            <person name="Wayne K.J."/>
            <person name="Tettelin H."/>
            <person name="Glass J.I."/>
            <person name="Rusch D."/>
            <person name="Podicherti R."/>
            <person name="Tsui H.-C.T."/>
            <person name="Winkler M.E."/>
        </authorList>
    </citation>
    <scope>NUCLEOTIDE SEQUENCE</scope>
</reference>
<dbReference type="EMBL" id="UINC01069512">
    <property type="protein sequence ID" value="SVC02947.1"/>
    <property type="molecule type" value="Genomic_DNA"/>
</dbReference>
<evidence type="ECO:0000256" key="1">
    <source>
        <dbReference type="SAM" id="Phobius"/>
    </source>
</evidence>
<keyword evidence="1" id="KW-0472">Membrane</keyword>
<organism evidence="2">
    <name type="scientific">marine metagenome</name>
    <dbReference type="NCBI Taxonomy" id="408172"/>
    <lineage>
        <taxon>unclassified sequences</taxon>
        <taxon>metagenomes</taxon>
        <taxon>ecological metagenomes</taxon>
    </lineage>
</organism>
<evidence type="ECO:0000313" key="2">
    <source>
        <dbReference type="EMBL" id="SVC02947.1"/>
    </source>
</evidence>